<accession>X6P868</accession>
<dbReference type="OrthoDB" id="5330228at2759"/>
<comment type="caution">
    <text evidence="2">The sequence shown here is derived from an EMBL/GenBank/DDBJ whole genome shotgun (WGS) entry which is preliminary data.</text>
</comment>
<feature type="compositionally biased region" description="Low complexity" evidence="1">
    <location>
        <begin position="16"/>
        <end position="26"/>
    </location>
</feature>
<feature type="region of interest" description="Disordered" evidence="1">
    <location>
        <begin position="1"/>
        <end position="26"/>
    </location>
</feature>
<feature type="compositionally biased region" description="Acidic residues" evidence="1">
    <location>
        <begin position="1"/>
        <end position="15"/>
    </location>
</feature>
<protein>
    <submittedName>
        <fullName evidence="2">Uncharacterized protein</fullName>
    </submittedName>
</protein>
<evidence type="ECO:0000256" key="1">
    <source>
        <dbReference type="SAM" id="MobiDB-lite"/>
    </source>
</evidence>
<evidence type="ECO:0000313" key="2">
    <source>
        <dbReference type="EMBL" id="ETO33827.1"/>
    </source>
</evidence>
<evidence type="ECO:0000313" key="3">
    <source>
        <dbReference type="Proteomes" id="UP000023152"/>
    </source>
</evidence>
<reference evidence="2 3" key="1">
    <citation type="journal article" date="2013" name="Curr. Biol.">
        <title>The Genome of the Foraminiferan Reticulomyxa filosa.</title>
        <authorList>
            <person name="Glockner G."/>
            <person name="Hulsmann N."/>
            <person name="Schleicher M."/>
            <person name="Noegel A.A."/>
            <person name="Eichinger L."/>
            <person name="Gallinger C."/>
            <person name="Pawlowski J."/>
            <person name="Sierra R."/>
            <person name="Euteneuer U."/>
            <person name="Pillet L."/>
            <person name="Moustafa A."/>
            <person name="Platzer M."/>
            <person name="Groth M."/>
            <person name="Szafranski K."/>
            <person name="Schliwa M."/>
        </authorList>
    </citation>
    <scope>NUCLEOTIDE SEQUENCE [LARGE SCALE GENOMIC DNA]</scope>
</reference>
<name>X6P868_RETFI</name>
<proteinExistence type="predicted"/>
<organism evidence="2 3">
    <name type="scientific">Reticulomyxa filosa</name>
    <dbReference type="NCBI Taxonomy" id="46433"/>
    <lineage>
        <taxon>Eukaryota</taxon>
        <taxon>Sar</taxon>
        <taxon>Rhizaria</taxon>
        <taxon>Retaria</taxon>
        <taxon>Foraminifera</taxon>
        <taxon>Monothalamids</taxon>
        <taxon>Reticulomyxidae</taxon>
        <taxon>Reticulomyxa</taxon>
    </lineage>
</organism>
<dbReference type="Proteomes" id="UP000023152">
    <property type="component" value="Unassembled WGS sequence"/>
</dbReference>
<dbReference type="EMBL" id="ASPP01003110">
    <property type="protein sequence ID" value="ETO33827.1"/>
    <property type="molecule type" value="Genomic_DNA"/>
</dbReference>
<feature type="compositionally biased region" description="Basic residues" evidence="1">
    <location>
        <begin position="41"/>
        <end position="53"/>
    </location>
</feature>
<dbReference type="AlphaFoldDB" id="X6P868"/>
<feature type="compositionally biased region" description="Basic residues" evidence="1">
    <location>
        <begin position="67"/>
        <end position="77"/>
    </location>
</feature>
<gene>
    <name evidence="2" type="ORF">RFI_03275</name>
</gene>
<sequence length="195" mass="23411">MKKEEEENVESESNEANENKNVNNMNDWKLGRCASSLAMKINKRTRKFQKRAKKKEEDDENMNNKIRQGKRKQRWAKNYKNDNDNDNNYDSDDDNVFLHLIEKDIQCGLCVQMFAASITLSCVHSFFYLKFYPQKKLQIFYCYKMSNLHHKCVYYLLNTLISSFFYLLKTCSKYDVYVHIFMYLIGFGKKLKEMK</sequence>
<keyword evidence="3" id="KW-1185">Reference proteome</keyword>
<feature type="region of interest" description="Disordered" evidence="1">
    <location>
        <begin position="40"/>
        <end position="87"/>
    </location>
</feature>